<evidence type="ECO:0000256" key="1">
    <source>
        <dbReference type="SAM" id="MobiDB-lite"/>
    </source>
</evidence>
<feature type="compositionally biased region" description="Polar residues" evidence="1">
    <location>
        <begin position="147"/>
        <end position="160"/>
    </location>
</feature>
<dbReference type="PROSITE" id="PS50174">
    <property type="entry name" value="G_PATCH"/>
    <property type="match status" value="1"/>
</dbReference>
<dbReference type="Pfam" id="PF01585">
    <property type="entry name" value="G-patch"/>
    <property type="match status" value="1"/>
</dbReference>
<dbReference type="InterPro" id="IPR000467">
    <property type="entry name" value="G_patch_dom"/>
</dbReference>
<evidence type="ECO:0000313" key="3">
    <source>
        <dbReference type="EMBL" id="KAJ6259291.1"/>
    </source>
</evidence>
<comment type="caution">
    <text evidence="3">The sequence shown here is derived from an EMBL/GenBank/DDBJ whole genome shotgun (WGS) entry which is preliminary data.</text>
</comment>
<dbReference type="SMART" id="SM00443">
    <property type="entry name" value="G_patch"/>
    <property type="match status" value="1"/>
</dbReference>
<organism evidence="3 4">
    <name type="scientific">Drechslerella dactyloides</name>
    <name type="common">Nematode-trapping fungus</name>
    <name type="synonym">Arthrobotrys dactyloides</name>
    <dbReference type="NCBI Taxonomy" id="74499"/>
    <lineage>
        <taxon>Eukaryota</taxon>
        <taxon>Fungi</taxon>
        <taxon>Dikarya</taxon>
        <taxon>Ascomycota</taxon>
        <taxon>Pezizomycotina</taxon>
        <taxon>Orbiliomycetes</taxon>
        <taxon>Orbiliales</taxon>
        <taxon>Orbiliaceae</taxon>
        <taxon>Drechslerella</taxon>
    </lineage>
</organism>
<feature type="compositionally biased region" description="Polar residues" evidence="1">
    <location>
        <begin position="73"/>
        <end position="91"/>
    </location>
</feature>
<dbReference type="PANTHER" id="PTHR20923:SF1">
    <property type="entry name" value="G PATCH DOMAIN AND ANKYRIN REPEAT-CONTAINING PROTEIN 1"/>
    <property type="match status" value="1"/>
</dbReference>
<accession>A0AAD6IZB0</accession>
<reference evidence="3" key="1">
    <citation type="submission" date="2023-01" db="EMBL/GenBank/DDBJ databases">
        <title>The chitinases involved in constricting ring structure development in the nematode-trapping fungus Drechslerella dactyloides.</title>
        <authorList>
            <person name="Wang R."/>
            <person name="Zhang L."/>
            <person name="Tang P."/>
            <person name="Li S."/>
            <person name="Liang L."/>
        </authorList>
    </citation>
    <scope>NUCLEOTIDE SEQUENCE</scope>
    <source>
        <strain evidence="3">YMF1.00031</strain>
    </source>
</reference>
<dbReference type="GO" id="GO:0003676">
    <property type="term" value="F:nucleic acid binding"/>
    <property type="evidence" value="ECO:0007669"/>
    <property type="project" value="InterPro"/>
</dbReference>
<gene>
    <name evidence="3" type="ORF">Dda_6190</name>
</gene>
<sequence length="322" mass="34263">MSVDGADSARSASPDSPRVWHIAKPFGSGPKRNQIHFVPASGDDVVQETARDTSPGRGSSVADFYLSVVLPSDSGSQNASNPGRLTHTPSIQGAGPASKQLECGLRSHSRSTAGSSTGKSRSMIESPHNFTPNTASSLSAGERETSKSPSNLDTSAASGENDSAASLSAVAAVQPDLAVVQPSIETSAAMSEICSTCRARVTDWKAHVRTTAHMASEEHSKPPHHLNRQSEGYKHMVRMGWDPDGSKGLGVEGQGIRFPVRSSTKKDNLGIGARASKSIRDPAEDVSDPNAKRQRLLTAKEVQRLEKAERAARQDLHDYLRH</sequence>
<dbReference type="AlphaFoldDB" id="A0AAD6IZB0"/>
<protein>
    <recommendedName>
        <fullName evidence="2">G-patch domain-containing protein</fullName>
    </recommendedName>
</protein>
<feature type="region of interest" description="Disordered" evidence="1">
    <location>
        <begin position="267"/>
        <end position="295"/>
    </location>
</feature>
<evidence type="ECO:0000313" key="4">
    <source>
        <dbReference type="Proteomes" id="UP001221413"/>
    </source>
</evidence>
<keyword evidence="4" id="KW-1185">Reference proteome</keyword>
<name>A0AAD6IZB0_DREDA</name>
<dbReference type="InterPro" id="IPR039146">
    <property type="entry name" value="GPANK1"/>
</dbReference>
<evidence type="ECO:0000259" key="2">
    <source>
        <dbReference type="PROSITE" id="PS50174"/>
    </source>
</evidence>
<dbReference type="Proteomes" id="UP001221413">
    <property type="component" value="Unassembled WGS sequence"/>
</dbReference>
<dbReference type="PANTHER" id="PTHR20923">
    <property type="entry name" value="BAT4 PROTEIN-RELATED"/>
    <property type="match status" value="1"/>
</dbReference>
<feature type="compositionally biased region" description="Polar residues" evidence="1">
    <location>
        <begin position="110"/>
        <end position="120"/>
    </location>
</feature>
<proteinExistence type="predicted"/>
<feature type="compositionally biased region" description="Polar residues" evidence="1">
    <location>
        <begin position="128"/>
        <end position="139"/>
    </location>
</feature>
<dbReference type="EMBL" id="JAQGDS010000007">
    <property type="protein sequence ID" value="KAJ6259291.1"/>
    <property type="molecule type" value="Genomic_DNA"/>
</dbReference>
<feature type="domain" description="G-patch" evidence="2">
    <location>
        <begin position="228"/>
        <end position="276"/>
    </location>
</feature>
<feature type="region of interest" description="Disordered" evidence="1">
    <location>
        <begin position="25"/>
        <end position="160"/>
    </location>
</feature>